<dbReference type="EMBL" id="CADCXU010033021">
    <property type="protein sequence ID" value="CAB0018591.1"/>
    <property type="molecule type" value="Genomic_DNA"/>
</dbReference>
<evidence type="ECO:0000256" key="5">
    <source>
        <dbReference type="SAM" id="MobiDB-lite"/>
    </source>
</evidence>
<dbReference type="PROSITE" id="PS01359">
    <property type="entry name" value="ZF_PHD_1"/>
    <property type="match status" value="1"/>
</dbReference>
<evidence type="ECO:0000259" key="6">
    <source>
        <dbReference type="SMART" id="SM00249"/>
    </source>
</evidence>
<organism evidence="7 8">
    <name type="scientific">Nesidiocoris tenuis</name>
    <dbReference type="NCBI Taxonomy" id="355587"/>
    <lineage>
        <taxon>Eukaryota</taxon>
        <taxon>Metazoa</taxon>
        <taxon>Ecdysozoa</taxon>
        <taxon>Arthropoda</taxon>
        <taxon>Hexapoda</taxon>
        <taxon>Insecta</taxon>
        <taxon>Pterygota</taxon>
        <taxon>Neoptera</taxon>
        <taxon>Paraneoptera</taxon>
        <taxon>Hemiptera</taxon>
        <taxon>Heteroptera</taxon>
        <taxon>Panheteroptera</taxon>
        <taxon>Cimicomorpha</taxon>
        <taxon>Miridae</taxon>
        <taxon>Dicyphina</taxon>
        <taxon>Nesidiocoris</taxon>
    </lineage>
</organism>
<sequence>MECARCKSTDQPPDDVTCSICQSRFHAACTRLEGIEKWTRQSKDKRAVWKCDDCLGQSLTRDPAVGKDPPVWYMQLIDDLKNITDELGTLREGQACLQTDLDQVVIDMEGIKSSSTTRQTVSDDIITSLKTENDNLRRQYDQLAREMNKIKSHIATQQSSSINQSLIGSDDALADKLPAYIENELYKVPKLYTENPWSLIKFLDKLFNLNEMNSVFFKQIFRRIATYQQNSILHRLASEQDLNFKKVADELMEELTTPQTKLNLVQEKILRSQNYLENFRTYVDDVIKFNRILSQYSEQDVVKSILQGTNSNTRAKFHFSTRPKNFAELQILVAEVEKLELNENLHKSKTQSRKQFIPPTGPSQTQVEHVEDGRKIRPNHRPYQPNFSAPRFDKTKSVTEQKQQKGATSVQQRHRSRELFHVG</sequence>
<feature type="domain" description="Zinc finger PHD-type" evidence="6">
    <location>
        <begin position="2"/>
        <end position="55"/>
    </location>
</feature>
<evidence type="ECO:0000256" key="3">
    <source>
        <dbReference type="ARBA" id="ARBA00022833"/>
    </source>
</evidence>
<evidence type="ECO:0000313" key="8">
    <source>
        <dbReference type="Proteomes" id="UP000479000"/>
    </source>
</evidence>
<dbReference type="InterPro" id="IPR001965">
    <property type="entry name" value="Znf_PHD"/>
</dbReference>
<keyword evidence="2" id="KW-0863">Zinc-finger</keyword>
<dbReference type="SUPFAM" id="SSF57903">
    <property type="entry name" value="FYVE/PHD zinc finger"/>
    <property type="match status" value="1"/>
</dbReference>
<keyword evidence="3" id="KW-0862">Zinc</keyword>
<feature type="region of interest" description="Disordered" evidence="5">
    <location>
        <begin position="347"/>
        <end position="423"/>
    </location>
</feature>
<dbReference type="SMART" id="SM00249">
    <property type="entry name" value="PHD"/>
    <property type="match status" value="1"/>
</dbReference>
<feature type="coiled-coil region" evidence="4">
    <location>
        <begin position="126"/>
        <end position="153"/>
    </location>
</feature>
<dbReference type="CDD" id="cd15489">
    <property type="entry name" value="PHD_SF"/>
    <property type="match status" value="1"/>
</dbReference>
<dbReference type="InterPro" id="IPR019786">
    <property type="entry name" value="Zinc_finger_PHD-type_CS"/>
</dbReference>
<dbReference type="AlphaFoldDB" id="A0A6H5HNU0"/>
<evidence type="ECO:0000256" key="2">
    <source>
        <dbReference type="ARBA" id="ARBA00022771"/>
    </source>
</evidence>
<protein>
    <recommendedName>
        <fullName evidence="6">Zinc finger PHD-type domain-containing protein</fullName>
    </recommendedName>
</protein>
<accession>A0A6H5HNU0</accession>
<feature type="non-terminal residue" evidence="7">
    <location>
        <position position="423"/>
    </location>
</feature>
<dbReference type="InterPro" id="IPR011011">
    <property type="entry name" value="Znf_FYVE_PHD"/>
</dbReference>
<gene>
    <name evidence="7" type="ORF">NTEN_LOCUS22418</name>
</gene>
<evidence type="ECO:0000256" key="4">
    <source>
        <dbReference type="SAM" id="Coils"/>
    </source>
</evidence>
<dbReference type="GO" id="GO:0008270">
    <property type="term" value="F:zinc ion binding"/>
    <property type="evidence" value="ECO:0007669"/>
    <property type="project" value="UniProtKB-KW"/>
</dbReference>
<keyword evidence="4" id="KW-0175">Coiled coil</keyword>
<evidence type="ECO:0000256" key="1">
    <source>
        <dbReference type="ARBA" id="ARBA00022723"/>
    </source>
</evidence>
<reference evidence="7 8" key="1">
    <citation type="submission" date="2020-02" db="EMBL/GenBank/DDBJ databases">
        <authorList>
            <person name="Ferguson B K."/>
        </authorList>
    </citation>
    <scope>NUCLEOTIDE SEQUENCE [LARGE SCALE GENOMIC DNA]</scope>
</reference>
<dbReference type="OrthoDB" id="10568622at2759"/>
<evidence type="ECO:0000313" key="7">
    <source>
        <dbReference type="EMBL" id="CAB0018591.1"/>
    </source>
</evidence>
<keyword evidence="1" id="KW-0479">Metal-binding</keyword>
<keyword evidence="8" id="KW-1185">Reference proteome</keyword>
<feature type="compositionally biased region" description="Basic and acidic residues" evidence="5">
    <location>
        <begin position="391"/>
        <end position="403"/>
    </location>
</feature>
<dbReference type="Proteomes" id="UP000479000">
    <property type="component" value="Unassembled WGS sequence"/>
</dbReference>
<proteinExistence type="predicted"/>
<name>A0A6H5HNU0_9HEMI</name>